<name>A0A8E2JVT2_9PEZI</name>
<feature type="non-terminal residue" evidence="2">
    <location>
        <position position="1"/>
    </location>
</feature>
<dbReference type="EMBL" id="KV749041">
    <property type="protein sequence ID" value="OCL11459.1"/>
    <property type="molecule type" value="Genomic_DNA"/>
</dbReference>
<sequence>AAAWLPKRPVVTDVGSKFALGTARQWLEECQVEHATCPRSVKPKLPTRVVDISMEGETGRVKSHINQASEYGEYAALSYCWGGPQLVLTLKKNLVSMTNGLPVDKLPQTILDAIRVTRNLNIKYLWIDALCIIQDSDEDKDKEIGLMNQIYKNATVTIAAVSAKSVSEGFLQPRTAPEYVTLPFLCSDNTFGNALVMKQFNYDSMHPLNKRAWTLQESLLSPRKLLFGENELVWYCQTERNRYAIGCLDNYGILPPEVFQRDREVQMEAPEAHSVWVSVVNDYTKRSLTLREDRLRALYGVTKELEPVFQDRVGHEPYQTKRLQTV</sequence>
<dbReference type="InterPro" id="IPR010730">
    <property type="entry name" value="HET"/>
</dbReference>
<evidence type="ECO:0000259" key="1">
    <source>
        <dbReference type="Pfam" id="PF06985"/>
    </source>
</evidence>
<dbReference type="PANTHER" id="PTHR33112">
    <property type="entry name" value="DOMAIN PROTEIN, PUTATIVE-RELATED"/>
    <property type="match status" value="1"/>
</dbReference>
<dbReference type="Proteomes" id="UP000250140">
    <property type="component" value="Unassembled WGS sequence"/>
</dbReference>
<dbReference type="AlphaFoldDB" id="A0A8E2JVT2"/>
<evidence type="ECO:0000313" key="3">
    <source>
        <dbReference type="Proteomes" id="UP000250140"/>
    </source>
</evidence>
<reference evidence="2 3" key="1">
    <citation type="journal article" date="2016" name="Nat. Commun.">
        <title>Ectomycorrhizal ecology is imprinted in the genome of the dominant symbiotic fungus Cenococcum geophilum.</title>
        <authorList>
            <consortium name="DOE Joint Genome Institute"/>
            <person name="Peter M."/>
            <person name="Kohler A."/>
            <person name="Ohm R.A."/>
            <person name="Kuo A."/>
            <person name="Krutzmann J."/>
            <person name="Morin E."/>
            <person name="Arend M."/>
            <person name="Barry K.W."/>
            <person name="Binder M."/>
            <person name="Choi C."/>
            <person name="Clum A."/>
            <person name="Copeland A."/>
            <person name="Grisel N."/>
            <person name="Haridas S."/>
            <person name="Kipfer T."/>
            <person name="LaButti K."/>
            <person name="Lindquist E."/>
            <person name="Lipzen A."/>
            <person name="Maire R."/>
            <person name="Meier B."/>
            <person name="Mihaltcheva S."/>
            <person name="Molinier V."/>
            <person name="Murat C."/>
            <person name="Poggeler S."/>
            <person name="Quandt C.A."/>
            <person name="Sperisen C."/>
            <person name="Tritt A."/>
            <person name="Tisserant E."/>
            <person name="Crous P.W."/>
            <person name="Henrissat B."/>
            <person name="Nehls U."/>
            <person name="Egli S."/>
            <person name="Spatafora J.W."/>
            <person name="Grigoriev I.V."/>
            <person name="Martin F.M."/>
        </authorList>
    </citation>
    <scope>NUCLEOTIDE SEQUENCE [LARGE SCALE GENOMIC DNA]</scope>
    <source>
        <strain evidence="2 3">CBS 207.34</strain>
    </source>
</reference>
<protein>
    <submittedName>
        <fullName evidence="2">HET-domain-containing protein</fullName>
    </submittedName>
</protein>
<organism evidence="2 3">
    <name type="scientific">Glonium stellatum</name>
    <dbReference type="NCBI Taxonomy" id="574774"/>
    <lineage>
        <taxon>Eukaryota</taxon>
        <taxon>Fungi</taxon>
        <taxon>Dikarya</taxon>
        <taxon>Ascomycota</taxon>
        <taxon>Pezizomycotina</taxon>
        <taxon>Dothideomycetes</taxon>
        <taxon>Pleosporomycetidae</taxon>
        <taxon>Gloniales</taxon>
        <taxon>Gloniaceae</taxon>
        <taxon>Glonium</taxon>
    </lineage>
</organism>
<dbReference type="PANTHER" id="PTHR33112:SF16">
    <property type="entry name" value="HETEROKARYON INCOMPATIBILITY DOMAIN-CONTAINING PROTEIN"/>
    <property type="match status" value="1"/>
</dbReference>
<evidence type="ECO:0000313" key="2">
    <source>
        <dbReference type="EMBL" id="OCL11459.1"/>
    </source>
</evidence>
<gene>
    <name evidence="2" type="ORF">AOQ84DRAFT_287203</name>
</gene>
<accession>A0A8E2JVT2</accession>
<proteinExistence type="predicted"/>
<dbReference type="Pfam" id="PF06985">
    <property type="entry name" value="HET"/>
    <property type="match status" value="1"/>
</dbReference>
<dbReference type="OrthoDB" id="5125733at2759"/>
<keyword evidence="3" id="KW-1185">Reference proteome</keyword>
<feature type="domain" description="Heterokaryon incompatibility" evidence="1">
    <location>
        <begin position="74"/>
        <end position="217"/>
    </location>
</feature>